<accession>A0A3B1AF38</accession>
<dbReference type="EMBL" id="UOFS01000006">
    <property type="protein sequence ID" value="VAW91236.1"/>
    <property type="molecule type" value="Genomic_DNA"/>
</dbReference>
<gene>
    <name evidence="1" type="ORF">MNBD_GAMMA22-2674</name>
</gene>
<protein>
    <submittedName>
        <fullName evidence="1">Uncharacterized protein</fullName>
    </submittedName>
</protein>
<reference evidence="1" key="1">
    <citation type="submission" date="2018-06" db="EMBL/GenBank/DDBJ databases">
        <authorList>
            <person name="Zhirakovskaya E."/>
        </authorList>
    </citation>
    <scope>NUCLEOTIDE SEQUENCE</scope>
</reference>
<name>A0A3B1AF38_9ZZZZ</name>
<evidence type="ECO:0000313" key="1">
    <source>
        <dbReference type="EMBL" id="VAW91236.1"/>
    </source>
</evidence>
<proteinExistence type="predicted"/>
<dbReference type="AlphaFoldDB" id="A0A3B1AF38"/>
<sequence length="131" mass="14794">MVGVSAEGKLMVVVINGELKLEYNRKKSISKLQQKYLAKMDRDMDSGITLNNEQIALPDKTQRAQFVADHLVHAYMKDNDQQIAALCAYLAQTLPQLKQVRVDSVGDKYSIDLKFDAVLENQVKVNFPPLQ</sequence>
<organism evidence="1">
    <name type="scientific">hydrothermal vent metagenome</name>
    <dbReference type="NCBI Taxonomy" id="652676"/>
    <lineage>
        <taxon>unclassified sequences</taxon>
        <taxon>metagenomes</taxon>
        <taxon>ecological metagenomes</taxon>
    </lineage>
</organism>